<evidence type="ECO:0000313" key="1">
    <source>
        <dbReference type="EMBL" id="AWX72557.1"/>
    </source>
</evidence>
<reference evidence="1 2" key="1">
    <citation type="submission" date="2018-06" db="EMBL/GenBank/DDBJ databases">
        <title>Complete Genome Sequence of Bacillus velezensis DSYZ, a Plant Growth-Promoting Rhizobacterium with Antifungal Activity.</title>
        <authorList>
            <person name="Du B."/>
            <person name="Ding Y."/>
            <person name="Liu K."/>
            <person name="Yao L."/>
            <person name="Wang C."/>
            <person name="Li H."/>
            <person name="Liu H."/>
        </authorList>
    </citation>
    <scope>NUCLEOTIDE SEQUENCE [LARGE SCALE GENOMIC DNA]</scope>
    <source>
        <strain evidence="1 2">DSYZ</strain>
    </source>
</reference>
<proteinExistence type="predicted"/>
<dbReference type="AlphaFoldDB" id="A0ABC8D9J6"/>
<dbReference type="Proteomes" id="UP000250069">
    <property type="component" value="Chromosome"/>
</dbReference>
<protein>
    <submittedName>
        <fullName evidence="1">Uncharacterized protein</fullName>
    </submittedName>
</protein>
<dbReference type="EMBL" id="CP030150">
    <property type="protein sequence ID" value="AWX72557.1"/>
    <property type="molecule type" value="Genomic_DNA"/>
</dbReference>
<evidence type="ECO:0000313" key="2">
    <source>
        <dbReference type="Proteomes" id="UP000250069"/>
    </source>
</evidence>
<sequence length="112" mass="13365">MSLNAMHRNIMIYSDTKEKAVNKLQSIVSELNEEILINRSGFIQTPTKAIEARKFSDYCRGYRYTRVYVDISLTNDPETMGWILMKLVPPFYYKDGQYDDDYNWEDHVIYFK</sequence>
<dbReference type="RefSeq" id="WP_062623386.1">
    <property type="nucleotide sequence ID" value="NZ_CP015443.1"/>
</dbReference>
<name>A0ABC8D9J6_BACVE</name>
<accession>A0ABC8D9J6</accession>
<gene>
    <name evidence="1" type="ORF">BVDSYZ_11195</name>
</gene>
<organism evidence="1 2">
    <name type="scientific">Bacillus velezensis</name>
    <dbReference type="NCBI Taxonomy" id="492670"/>
    <lineage>
        <taxon>Bacteria</taxon>
        <taxon>Bacillati</taxon>
        <taxon>Bacillota</taxon>
        <taxon>Bacilli</taxon>
        <taxon>Bacillales</taxon>
        <taxon>Bacillaceae</taxon>
        <taxon>Bacillus</taxon>
        <taxon>Bacillus amyloliquefaciens group</taxon>
    </lineage>
</organism>